<reference evidence="2 3" key="1">
    <citation type="submission" date="2015-09" db="EMBL/GenBank/DDBJ databases">
        <title>Draft genome of the scarab beetle Oryctes borbonicus.</title>
        <authorList>
            <person name="Meyer J.M."/>
            <person name="Markov G.V."/>
            <person name="Baskaran P."/>
            <person name="Herrmann M."/>
            <person name="Sommer R.J."/>
            <person name="Roedelsperger C."/>
        </authorList>
    </citation>
    <scope>NUCLEOTIDE SEQUENCE [LARGE SCALE GENOMIC DNA]</scope>
    <source>
        <strain evidence="2">OB123</strain>
        <tissue evidence="2">Whole animal</tissue>
    </source>
</reference>
<feature type="compositionally biased region" description="Polar residues" evidence="1">
    <location>
        <begin position="111"/>
        <end position="131"/>
    </location>
</feature>
<feature type="compositionally biased region" description="Polar residues" evidence="1">
    <location>
        <begin position="264"/>
        <end position="294"/>
    </location>
</feature>
<proteinExistence type="predicted"/>
<keyword evidence="3" id="KW-1185">Reference proteome</keyword>
<dbReference type="Proteomes" id="UP000051574">
    <property type="component" value="Unassembled WGS sequence"/>
</dbReference>
<feature type="compositionally biased region" description="Basic residues" evidence="1">
    <location>
        <begin position="341"/>
        <end position="350"/>
    </location>
</feature>
<organism evidence="2 3">
    <name type="scientific">Oryctes borbonicus</name>
    <dbReference type="NCBI Taxonomy" id="1629725"/>
    <lineage>
        <taxon>Eukaryota</taxon>
        <taxon>Metazoa</taxon>
        <taxon>Ecdysozoa</taxon>
        <taxon>Arthropoda</taxon>
        <taxon>Hexapoda</taxon>
        <taxon>Insecta</taxon>
        <taxon>Pterygota</taxon>
        <taxon>Neoptera</taxon>
        <taxon>Endopterygota</taxon>
        <taxon>Coleoptera</taxon>
        <taxon>Polyphaga</taxon>
        <taxon>Scarabaeiformia</taxon>
        <taxon>Scarabaeidae</taxon>
        <taxon>Dynastinae</taxon>
        <taxon>Oryctes</taxon>
    </lineage>
</organism>
<feature type="region of interest" description="Disordered" evidence="1">
    <location>
        <begin position="251"/>
        <end position="373"/>
    </location>
</feature>
<sequence length="390" mass="44358">MAEDATSELSEQAIVCDQVLYSTRSLLKNQLRRRALARPSAYTRLCDCREAEGPDTSTLDRLPRFRFGGNRGTNSKVRDKKDNEQRLREITDRLKRGPVPPPRTKHVLNKAQETSSSCALPTRSASFSQVDYSADDNKYVRRRPQATPHNSSSYSSDCGSLPRAKTNSQNPNKSPDVNNIYDETPEENDNEKNEDPPPVITPTPEESEKLKAEEKKRDKSRRRKGMYISQWPDDGEIDDSIIINQFQDCDFMCNETPSPPKLQIINSENTLPDDSNTAPTSPDDTQSLEWPNQDNPDKSDMKKTLLRVNSFSESESDQVDRRSDVSDTESRTNVDFVSPHITRRYSKRPLRGPYGQMLEAEMKKPETGRKNQYSDLKFLDDLKSDATNLG</sequence>
<feature type="compositionally biased region" description="Basic and acidic residues" evidence="1">
    <location>
        <begin position="206"/>
        <end position="217"/>
    </location>
</feature>
<evidence type="ECO:0000313" key="2">
    <source>
        <dbReference type="EMBL" id="KRT83386.1"/>
    </source>
</evidence>
<feature type="compositionally biased region" description="Polar residues" evidence="1">
    <location>
        <begin position="147"/>
        <end position="158"/>
    </location>
</feature>
<feature type="region of interest" description="Disordered" evidence="1">
    <location>
        <begin position="53"/>
        <end position="81"/>
    </location>
</feature>
<dbReference type="AlphaFoldDB" id="A0A0T6B7Q9"/>
<accession>A0A0T6B7Q9</accession>
<name>A0A0T6B7Q9_9SCAR</name>
<feature type="compositionally biased region" description="Polar residues" evidence="1">
    <location>
        <begin position="165"/>
        <end position="177"/>
    </location>
</feature>
<feature type="compositionally biased region" description="Basic and acidic residues" evidence="1">
    <location>
        <begin position="360"/>
        <end position="369"/>
    </location>
</feature>
<feature type="compositionally biased region" description="Basic and acidic residues" evidence="1">
    <location>
        <begin position="318"/>
        <end position="332"/>
    </location>
</feature>
<evidence type="ECO:0000313" key="3">
    <source>
        <dbReference type="Proteomes" id="UP000051574"/>
    </source>
</evidence>
<comment type="caution">
    <text evidence="2">The sequence shown here is derived from an EMBL/GenBank/DDBJ whole genome shotgun (WGS) entry which is preliminary data.</text>
</comment>
<evidence type="ECO:0000256" key="1">
    <source>
        <dbReference type="SAM" id="MobiDB-lite"/>
    </source>
</evidence>
<feature type="region of interest" description="Disordered" evidence="1">
    <location>
        <begin position="93"/>
        <end position="239"/>
    </location>
</feature>
<dbReference type="OrthoDB" id="4066896at2759"/>
<gene>
    <name evidence="2" type="ORF">AMK59_3251</name>
</gene>
<dbReference type="EMBL" id="LJIG01009285">
    <property type="protein sequence ID" value="KRT83386.1"/>
    <property type="molecule type" value="Genomic_DNA"/>
</dbReference>
<protein>
    <submittedName>
        <fullName evidence="2">Uncharacterized protein</fullName>
    </submittedName>
</protein>